<dbReference type="STRING" id="83560.NC80_04245"/>
<reference evidence="2 3" key="1">
    <citation type="submission" date="2014-02" db="EMBL/GenBank/DDBJ databases">
        <authorList>
            <person name="Chen C."/>
            <person name="Conrad T.A."/>
            <person name="Zhou Z."/>
            <person name="Lai Z."/>
            <person name="Zhong G."/>
        </authorList>
    </citation>
    <scope>NUCLEOTIDE SEQUENCE [LARGE SCALE GENOMIC DNA]</scope>
    <source>
        <strain evidence="2 3">Nigg3-28</strain>
    </source>
</reference>
<dbReference type="KEGG" id="cmm:NC80_04245"/>
<dbReference type="PATRIC" id="fig|83560.10.peg.868"/>
<dbReference type="EMBL" id="CP007217">
    <property type="protein sequence ID" value="AJR10906.1"/>
    <property type="molecule type" value="Genomic_DNA"/>
</dbReference>
<dbReference type="GeneID" id="1246208"/>
<protein>
    <submittedName>
        <fullName evidence="2">Uncharacterized protein</fullName>
    </submittedName>
</protein>
<keyword evidence="1" id="KW-0732">Signal</keyword>
<organism evidence="2 3">
    <name type="scientific">Chlamydia muridarum</name>
    <dbReference type="NCBI Taxonomy" id="83560"/>
    <lineage>
        <taxon>Bacteria</taxon>
        <taxon>Pseudomonadati</taxon>
        <taxon>Chlamydiota</taxon>
        <taxon>Chlamydiia</taxon>
        <taxon>Chlamydiales</taxon>
        <taxon>Chlamydiaceae</taxon>
        <taxon>Chlamydia/Chlamydophila group</taxon>
        <taxon>Chlamydia</taxon>
    </lineage>
</organism>
<dbReference type="RefSeq" id="WP_010231728.1">
    <property type="nucleotide sequence ID" value="NZ_CP007217.1"/>
</dbReference>
<accession>A0A070A4Y3</accession>
<sequence>MFTKKFFHIFLFLGLLPSLLFSSSPTPKLSSTSGKNTSCLLHLLKRCLPETSRDKKERYYLFLKHVTHALKRPEIWNNLQNLLLILMQFEQFAEQAAGYRYYEQILAQVIEKRIHFLLSEQQVSELTNIFSPPIGDS</sequence>
<feature type="signal peptide" evidence="1">
    <location>
        <begin position="1"/>
        <end position="22"/>
    </location>
</feature>
<dbReference type="OMA" id="YLFLKHV"/>
<evidence type="ECO:0000313" key="3">
    <source>
        <dbReference type="Proteomes" id="UP000260363"/>
    </source>
</evidence>
<name>A0A070A4Y3_CHLMR</name>
<feature type="chain" id="PRO_5007372738" evidence="1">
    <location>
        <begin position="23"/>
        <end position="137"/>
    </location>
</feature>
<evidence type="ECO:0000256" key="1">
    <source>
        <dbReference type="SAM" id="SignalP"/>
    </source>
</evidence>
<proteinExistence type="predicted"/>
<evidence type="ECO:0000313" key="2">
    <source>
        <dbReference type="EMBL" id="AJR10906.1"/>
    </source>
</evidence>
<dbReference type="AlphaFoldDB" id="A0A070A4Y3"/>
<gene>
    <name evidence="2" type="ORF">BD36_04515</name>
</gene>
<dbReference type="Proteomes" id="UP000260363">
    <property type="component" value="Chromosome"/>
</dbReference>
<dbReference type="KEGG" id="cmx:DNC_04275"/>
<dbReference type="KEGG" id="cmg:NC81_04265"/>